<dbReference type="CDD" id="cd01949">
    <property type="entry name" value="GGDEF"/>
    <property type="match status" value="1"/>
</dbReference>
<dbReference type="Gene3D" id="3.30.70.270">
    <property type="match status" value="1"/>
</dbReference>
<dbReference type="OrthoDB" id="9812260at2"/>
<dbReference type="NCBIfam" id="TIGR00254">
    <property type="entry name" value="GGDEF"/>
    <property type="match status" value="1"/>
</dbReference>
<dbReference type="Gene3D" id="6.10.340.10">
    <property type="match status" value="1"/>
</dbReference>
<evidence type="ECO:0000259" key="6">
    <source>
        <dbReference type="PROSITE" id="PS50887"/>
    </source>
</evidence>
<feature type="compositionally biased region" description="Basic and acidic residues" evidence="3">
    <location>
        <begin position="1"/>
        <end position="14"/>
    </location>
</feature>
<feature type="transmembrane region" description="Helical" evidence="4">
    <location>
        <begin position="69"/>
        <end position="92"/>
    </location>
</feature>
<gene>
    <name evidence="7" type="ORF">FS320_04130</name>
</gene>
<dbReference type="EC" id="2.7.7.65" evidence="1"/>
<reference evidence="7 8" key="1">
    <citation type="journal article" date="2019" name="Syst. Appl. Microbiol.">
        <title>Microvirga tunisiensis sp. nov., a root nodule symbiotic bacterium isolated from Lupinus micranthus and L. luteus grown in Northern Tunisia.</title>
        <authorList>
            <person name="Msaddak A."/>
            <person name="Rejili M."/>
            <person name="Duran D."/>
            <person name="Mars M."/>
            <person name="Palacios J.M."/>
            <person name="Ruiz-Argueso T."/>
            <person name="Rey L."/>
            <person name="Imperial J."/>
        </authorList>
    </citation>
    <scope>NUCLEOTIDE SEQUENCE [LARGE SCALE GENOMIC DNA]</scope>
    <source>
        <strain evidence="7 8">Lmie10</strain>
    </source>
</reference>
<feature type="transmembrane region" description="Helical" evidence="4">
    <location>
        <begin position="351"/>
        <end position="374"/>
    </location>
</feature>
<keyword evidence="4" id="KW-0812">Transmembrane</keyword>
<dbReference type="EMBL" id="VOSK01000006">
    <property type="protein sequence ID" value="MPR24437.1"/>
    <property type="molecule type" value="Genomic_DNA"/>
</dbReference>
<dbReference type="GO" id="GO:1902201">
    <property type="term" value="P:negative regulation of bacterial-type flagellum-dependent cell motility"/>
    <property type="evidence" value="ECO:0007669"/>
    <property type="project" value="TreeGrafter"/>
</dbReference>
<dbReference type="PROSITE" id="PS50887">
    <property type="entry name" value="GGDEF"/>
    <property type="match status" value="1"/>
</dbReference>
<dbReference type="CDD" id="cd12914">
    <property type="entry name" value="PDC1_DGC_like"/>
    <property type="match status" value="1"/>
</dbReference>
<feature type="region of interest" description="Disordered" evidence="3">
    <location>
        <begin position="1"/>
        <end position="23"/>
    </location>
</feature>
<dbReference type="InterPro" id="IPR029151">
    <property type="entry name" value="Sensor-like_sf"/>
</dbReference>
<name>A0A5N7MCE1_9HYPH</name>
<dbReference type="InterPro" id="IPR050469">
    <property type="entry name" value="Diguanylate_Cyclase"/>
</dbReference>
<evidence type="ECO:0000313" key="8">
    <source>
        <dbReference type="Proteomes" id="UP000403266"/>
    </source>
</evidence>
<dbReference type="SUPFAM" id="SSF103190">
    <property type="entry name" value="Sensory domain-like"/>
    <property type="match status" value="1"/>
</dbReference>
<feature type="domain" description="HAMP" evidence="5">
    <location>
        <begin position="375"/>
        <end position="428"/>
    </location>
</feature>
<dbReference type="GO" id="GO:0052621">
    <property type="term" value="F:diguanylate cyclase activity"/>
    <property type="evidence" value="ECO:0007669"/>
    <property type="project" value="UniProtKB-EC"/>
</dbReference>
<sequence>MRNSIERHTGRLDELGSETRPGKTTVTIRRAGKVTRRYIASIKLGLRTLFVQRTALMIAMRHWSLRQQVTLLVGVLCLALVCALAAGAAYIAQSRVRQIVMSDEAHDAALTTSILDRGMFERYREVRNLAAMPPLKAIWAGDPAMIRQVLEQLRTSYPDYAWIGYATPDGTVQAATQGMLEGQSVQARPWFQDGLKGPAVGDVHEAKLLATLLGPAPNNEPFRFVDVAAPVRDESGRVIGVVGAHLSWTWAEERRQAILRSQARPDGKSIWILSGDGTMLLGPNIGSKPFSDEQIRAMRQAKTGAFEDASGPEAMLTGYAVAGGYKDYPGLGWIVISRQPDSIAFAATKGIVWTIIGLGCAIAFAGLICAHFIAKGVARPLQEIIQAADKIGRDPTISQVPRVVGSSEIVRLSAALRSLLRRAGAAEQQVIEVASQHEKDVTALRQLAETDALSGLLNRRGFSLLASDAFNLYRRSERSLAVLLLDIDLFKKVNDTYGHAAGDAVIQTVGTALTKALRSSDIIARFGGEEFIVLVHGADANGIITIAQNLRRAIEALPIEHQEQRLSITISIGGAMAHAADRDIQDVIERADGALYKAKAAGRNRVVIDGLQIQLAAAVA</sequence>
<evidence type="ECO:0000259" key="5">
    <source>
        <dbReference type="PROSITE" id="PS50885"/>
    </source>
</evidence>
<evidence type="ECO:0000313" key="7">
    <source>
        <dbReference type="EMBL" id="MPR24437.1"/>
    </source>
</evidence>
<comment type="catalytic activity">
    <reaction evidence="2">
        <text>2 GTP = 3',3'-c-di-GMP + 2 diphosphate</text>
        <dbReference type="Rhea" id="RHEA:24898"/>
        <dbReference type="ChEBI" id="CHEBI:33019"/>
        <dbReference type="ChEBI" id="CHEBI:37565"/>
        <dbReference type="ChEBI" id="CHEBI:58805"/>
        <dbReference type="EC" id="2.7.7.65"/>
    </reaction>
</comment>
<dbReference type="PROSITE" id="PS50885">
    <property type="entry name" value="HAMP"/>
    <property type="match status" value="1"/>
</dbReference>
<dbReference type="AlphaFoldDB" id="A0A5N7MCE1"/>
<dbReference type="FunFam" id="3.30.70.270:FF:000001">
    <property type="entry name" value="Diguanylate cyclase domain protein"/>
    <property type="match status" value="1"/>
</dbReference>
<dbReference type="GO" id="GO:0007165">
    <property type="term" value="P:signal transduction"/>
    <property type="evidence" value="ECO:0007669"/>
    <property type="project" value="InterPro"/>
</dbReference>
<dbReference type="SMART" id="SM00267">
    <property type="entry name" value="GGDEF"/>
    <property type="match status" value="1"/>
</dbReference>
<dbReference type="GO" id="GO:0043709">
    <property type="term" value="P:cell adhesion involved in single-species biofilm formation"/>
    <property type="evidence" value="ECO:0007669"/>
    <property type="project" value="TreeGrafter"/>
</dbReference>
<dbReference type="Proteomes" id="UP000403266">
    <property type="component" value="Unassembled WGS sequence"/>
</dbReference>
<evidence type="ECO:0000256" key="4">
    <source>
        <dbReference type="SAM" id="Phobius"/>
    </source>
</evidence>
<dbReference type="GO" id="GO:0005886">
    <property type="term" value="C:plasma membrane"/>
    <property type="evidence" value="ECO:0007669"/>
    <property type="project" value="TreeGrafter"/>
</dbReference>
<dbReference type="Gene3D" id="3.30.450.20">
    <property type="entry name" value="PAS domain"/>
    <property type="match status" value="1"/>
</dbReference>
<dbReference type="InterPro" id="IPR029787">
    <property type="entry name" value="Nucleotide_cyclase"/>
</dbReference>
<dbReference type="InterPro" id="IPR003660">
    <property type="entry name" value="HAMP_dom"/>
</dbReference>
<organism evidence="7 8">
    <name type="scientific">Microvirga tunisiensis</name>
    <dbReference type="NCBI Taxonomy" id="2108360"/>
    <lineage>
        <taxon>Bacteria</taxon>
        <taxon>Pseudomonadati</taxon>
        <taxon>Pseudomonadota</taxon>
        <taxon>Alphaproteobacteria</taxon>
        <taxon>Hyphomicrobiales</taxon>
        <taxon>Methylobacteriaceae</taxon>
        <taxon>Microvirga</taxon>
    </lineage>
</organism>
<keyword evidence="4" id="KW-1133">Transmembrane helix</keyword>
<feature type="domain" description="GGDEF" evidence="6">
    <location>
        <begin position="478"/>
        <end position="611"/>
    </location>
</feature>
<evidence type="ECO:0000256" key="1">
    <source>
        <dbReference type="ARBA" id="ARBA00012528"/>
    </source>
</evidence>
<keyword evidence="4" id="KW-0472">Membrane</keyword>
<dbReference type="PANTHER" id="PTHR45138:SF9">
    <property type="entry name" value="DIGUANYLATE CYCLASE DGCM-RELATED"/>
    <property type="match status" value="1"/>
</dbReference>
<accession>A0A5N7MCE1</accession>
<evidence type="ECO:0000256" key="2">
    <source>
        <dbReference type="ARBA" id="ARBA00034247"/>
    </source>
</evidence>
<comment type="caution">
    <text evidence="7">The sequence shown here is derived from an EMBL/GenBank/DDBJ whole genome shotgun (WGS) entry which is preliminary data.</text>
</comment>
<dbReference type="PANTHER" id="PTHR45138">
    <property type="entry name" value="REGULATORY COMPONENTS OF SENSORY TRANSDUCTION SYSTEM"/>
    <property type="match status" value="1"/>
</dbReference>
<dbReference type="Pfam" id="PF00990">
    <property type="entry name" value="GGDEF"/>
    <property type="match status" value="1"/>
</dbReference>
<proteinExistence type="predicted"/>
<dbReference type="InterPro" id="IPR043128">
    <property type="entry name" value="Rev_trsase/Diguanyl_cyclase"/>
</dbReference>
<dbReference type="InterPro" id="IPR000160">
    <property type="entry name" value="GGDEF_dom"/>
</dbReference>
<dbReference type="SUPFAM" id="SSF55073">
    <property type="entry name" value="Nucleotide cyclase"/>
    <property type="match status" value="1"/>
</dbReference>
<keyword evidence="8" id="KW-1185">Reference proteome</keyword>
<evidence type="ECO:0000256" key="3">
    <source>
        <dbReference type="SAM" id="MobiDB-lite"/>
    </source>
</evidence>
<protein>
    <recommendedName>
        <fullName evidence="1">diguanylate cyclase</fullName>
        <ecNumber evidence="1">2.7.7.65</ecNumber>
    </recommendedName>
</protein>